<dbReference type="EMBL" id="JADFTS010000004">
    <property type="protein sequence ID" value="KAF9609680.1"/>
    <property type="molecule type" value="Genomic_DNA"/>
</dbReference>
<proteinExistence type="predicted"/>
<dbReference type="Proteomes" id="UP000631114">
    <property type="component" value="Unassembled WGS sequence"/>
</dbReference>
<evidence type="ECO:0000313" key="2">
    <source>
        <dbReference type="EMBL" id="KAF9609680.1"/>
    </source>
</evidence>
<feature type="compositionally biased region" description="Pro residues" evidence="1">
    <location>
        <begin position="49"/>
        <end position="63"/>
    </location>
</feature>
<reference evidence="2 3" key="1">
    <citation type="submission" date="2020-10" db="EMBL/GenBank/DDBJ databases">
        <title>The Coptis chinensis genome and diversification of protoberbering-type alkaloids.</title>
        <authorList>
            <person name="Wang B."/>
            <person name="Shu S."/>
            <person name="Song C."/>
            <person name="Liu Y."/>
        </authorList>
    </citation>
    <scope>NUCLEOTIDE SEQUENCE [LARGE SCALE GENOMIC DNA]</scope>
    <source>
        <strain evidence="2">HL-2020</strain>
        <tissue evidence="2">Leaf</tissue>
    </source>
</reference>
<feature type="region of interest" description="Disordered" evidence="1">
    <location>
        <begin position="49"/>
        <end position="74"/>
    </location>
</feature>
<comment type="caution">
    <text evidence="2">The sequence shown here is derived from an EMBL/GenBank/DDBJ whole genome shotgun (WGS) entry which is preliminary data.</text>
</comment>
<evidence type="ECO:0000256" key="1">
    <source>
        <dbReference type="SAM" id="MobiDB-lite"/>
    </source>
</evidence>
<feature type="compositionally biased region" description="Polar residues" evidence="1">
    <location>
        <begin position="64"/>
        <end position="74"/>
    </location>
</feature>
<gene>
    <name evidence="2" type="ORF">IFM89_017859</name>
</gene>
<organism evidence="2 3">
    <name type="scientific">Coptis chinensis</name>
    <dbReference type="NCBI Taxonomy" id="261450"/>
    <lineage>
        <taxon>Eukaryota</taxon>
        <taxon>Viridiplantae</taxon>
        <taxon>Streptophyta</taxon>
        <taxon>Embryophyta</taxon>
        <taxon>Tracheophyta</taxon>
        <taxon>Spermatophyta</taxon>
        <taxon>Magnoliopsida</taxon>
        <taxon>Ranunculales</taxon>
        <taxon>Ranunculaceae</taxon>
        <taxon>Coptidoideae</taxon>
        <taxon>Coptis</taxon>
    </lineage>
</organism>
<dbReference type="AlphaFoldDB" id="A0A835HZ93"/>
<sequence length="115" mass="12793">MAQVWVPNILPKLNGSNYSIELATKSLCESPLELELKLKCLFLLPQQLPPPLNRSPPNQPPPTTNHSDFTTTENPITLMKSTSPLIHLVFITTDTLVDGKAISLDLLHHHKPEPN</sequence>
<keyword evidence="3" id="KW-1185">Reference proteome</keyword>
<evidence type="ECO:0000313" key="3">
    <source>
        <dbReference type="Proteomes" id="UP000631114"/>
    </source>
</evidence>
<accession>A0A835HZ93</accession>
<protein>
    <submittedName>
        <fullName evidence="2">Uncharacterized protein</fullName>
    </submittedName>
</protein>
<name>A0A835HZ93_9MAGN</name>